<comment type="caution">
    <text evidence="1">The sequence shown here is derived from an EMBL/GenBank/DDBJ whole genome shotgun (WGS) entry which is preliminary data.</text>
</comment>
<evidence type="ECO:0000313" key="1">
    <source>
        <dbReference type="EMBL" id="KAF0935265.1"/>
    </source>
</evidence>
<sequence length="121" mass="12908">MAEAKRRRRNRGYGVLVVERGGNRVDEVFPGVPKMAEARVGLGSDYSGGGDRLPPAAPSPADRFWPDATELTRCAVLCHPNHGTTPISTASSPISPCPDLYLPPTTSPYSGPPPSMLIPLR</sequence>
<evidence type="ECO:0000313" key="2">
    <source>
        <dbReference type="Proteomes" id="UP000479710"/>
    </source>
</evidence>
<keyword evidence="2" id="KW-1185">Reference proteome</keyword>
<protein>
    <submittedName>
        <fullName evidence="1">Uncharacterized protein</fullName>
    </submittedName>
</protein>
<dbReference type="Proteomes" id="UP000479710">
    <property type="component" value="Unassembled WGS sequence"/>
</dbReference>
<name>A0A6G1FEQ5_9ORYZ</name>
<reference evidence="1 2" key="1">
    <citation type="submission" date="2019-11" db="EMBL/GenBank/DDBJ databases">
        <title>Whole genome sequence of Oryza granulata.</title>
        <authorList>
            <person name="Li W."/>
        </authorList>
    </citation>
    <scope>NUCLEOTIDE SEQUENCE [LARGE SCALE GENOMIC DNA]</scope>
    <source>
        <strain evidence="2">cv. Menghai</strain>
        <tissue evidence="1">Leaf</tissue>
    </source>
</reference>
<dbReference type="AlphaFoldDB" id="A0A6G1FEQ5"/>
<accession>A0A6G1FEQ5</accession>
<organism evidence="1 2">
    <name type="scientific">Oryza meyeriana var. granulata</name>
    <dbReference type="NCBI Taxonomy" id="110450"/>
    <lineage>
        <taxon>Eukaryota</taxon>
        <taxon>Viridiplantae</taxon>
        <taxon>Streptophyta</taxon>
        <taxon>Embryophyta</taxon>
        <taxon>Tracheophyta</taxon>
        <taxon>Spermatophyta</taxon>
        <taxon>Magnoliopsida</taxon>
        <taxon>Liliopsida</taxon>
        <taxon>Poales</taxon>
        <taxon>Poaceae</taxon>
        <taxon>BOP clade</taxon>
        <taxon>Oryzoideae</taxon>
        <taxon>Oryzeae</taxon>
        <taxon>Oryzinae</taxon>
        <taxon>Oryza</taxon>
        <taxon>Oryza meyeriana</taxon>
    </lineage>
</organism>
<proteinExistence type="predicted"/>
<gene>
    <name evidence="1" type="ORF">E2562_031718</name>
</gene>
<dbReference type="EMBL" id="SPHZ02000001">
    <property type="protein sequence ID" value="KAF0935265.1"/>
    <property type="molecule type" value="Genomic_DNA"/>
</dbReference>